<dbReference type="EMBL" id="JAMQAW010000105">
    <property type="protein sequence ID" value="MCM2394316.1"/>
    <property type="molecule type" value="Genomic_DNA"/>
</dbReference>
<dbReference type="Proteomes" id="UP001431429">
    <property type="component" value="Unassembled WGS sequence"/>
</dbReference>
<accession>A0ABT0V4L1</accession>
<keyword evidence="1" id="KW-0812">Transmembrane</keyword>
<feature type="transmembrane region" description="Helical" evidence="1">
    <location>
        <begin position="119"/>
        <end position="137"/>
    </location>
</feature>
<feature type="transmembrane region" description="Helical" evidence="1">
    <location>
        <begin position="95"/>
        <end position="113"/>
    </location>
</feature>
<protein>
    <submittedName>
        <fullName evidence="2">Uncharacterized protein</fullName>
    </submittedName>
</protein>
<organism evidence="2 3">
    <name type="scientific">Streptomyces albipurpureus</name>
    <dbReference type="NCBI Taxonomy" id="2897419"/>
    <lineage>
        <taxon>Bacteria</taxon>
        <taxon>Bacillati</taxon>
        <taxon>Actinomycetota</taxon>
        <taxon>Actinomycetes</taxon>
        <taxon>Kitasatosporales</taxon>
        <taxon>Streptomycetaceae</taxon>
        <taxon>Streptomyces</taxon>
    </lineage>
</organism>
<dbReference type="RefSeq" id="WP_250924595.1">
    <property type="nucleotide sequence ID" value="NZ_JAMQAW010000105.1"/>
</dbReference>
<reference evidence="2" key="1">
    <citation type="submission" date="2022-06" db="EMBL/GenBank/DDBJ databases">
        <title>Genome public.</title>
        <authorList>
            <person name="Sun Q."/>
        </authorList>
    </citation>
    <scope>NUCLEOTIDE SEQUENCE</scope>
    <source>
        <strain evidence="2">CWNU-1</strain>
    </source>
</reference>
<sequence>HPARPIGSKVPTKYRTVLVATTLLLIVESLAVAAFAFFWFPVFSRGFMTPLDEPDSMHPAVIPGVILGLVVVTANTWTCWRLIRSRQGRVSNRHALWAALVLQAVLFTVSALVGSVTGIVGTILLATMLVTCYRLSLKQYIHVR</sequence>
<gene>
    <name evidence="2" type="ORF">NBG84_39645</name>
</gene>
<evidence type="ECO:0000313" key="2">
    <source>
        <dbReference type="EMBL" id="MCM2394316.1"/>
    </source>
</evidence>
<feature type="non-terminal residue" evidence="2">
    <location>
        <position position="1"/>
    </location>
</feature>
<name>A0ABT0V4L1_9ACTN</name>
<evidence type="ECO:0000256" key="1">
    <source>
        <dbReference type="SAM" id="Phobius"/>
    </source>
</evidence>
<keyword evidence="3" id="KW-1185">Reference proteome</keyword>
<keyword evidence="1" id="KW-0472">Membrane</keyword>
<proteinExistence type="predicted"/>
<keyword evidence="1" id="KW-1133">Transmembrane helix</keyword>
<evidence type="ECO:0000313" key="3">
    <source>
        <dbReference type="Proteomes" id="UP001431429"/>
    </source>
</evidence>
<comment type="caution">
    <text evidence="2">The sequence shown here is derived from an EMBL/GenBank/DDBJ whole genome shotgun (WGS) entry which is preliminary data.</text>
</comment>
<feature type="transmembrane region" description="Helical" evidence="1">
    <location>
        <begin position="17"/>
        <end position="40"/>
    </location>
</feature>
<feature type="transmembrane region" description="Helical" evidence="1">
    <location>
        <begin position="60"/>
        <end position="83"/>
    </location>
</feature>